<keyword evidence="6" id="KW-1185">Reference proteome</keyword>
<organism evidence="5 6">
    <name type="scientific">Lactuca virosa</name>
    <dbReference type="NCBI Taxonomy" id="75947"/>
    <lineage>
        <taxon>Eukaryota</taxon>
        <taxon>Viridiplantae</taxon>
        <taxon>Streptophyta</taxon>
        <taxon>Embryophyta</taxon>
        <taxon>Tracheophyta</taxon>
        <taxon>Spermatophyta</taxon>
        <taxon>Magnoliopsida</taxon>
        <taxon>eudicotyledons</taxon>
        <taxon>Gunneridae</taxon>
        <taxon>Pentapetalae</taxon>
        <taxon>asterids</taxon>
        <taxon>campanulids</taxon>
        <taxon>Asterales</taxon>
        <taxon>Asteraceae</taxon>
        <taxon>Cichorioideae</taxon>
        <taxon>Cichorieae</taxon>
        <taxon>Lactucinae</taxon>
        <taxon>Lactuca</taxon>
    </lineage>
</organism>
<dbReference type="PANTHER" id="PTHR10288">
    <property type="entry name" value="KH DOMAIN CONTAINING RNA BINDING PROTEIN"/>
    <property type="match status" value="1"/>
</dbReference>
<dbReference type="InterPro" id="IPR004088">
    <property type="entry name" value="KH_dom_type_1"/>
</dbReference>
<evidence type="ECO:0000313" key="5">
    <source>
        <dbReference type="EMBL" id="CAH1443628.1"/>
    </source>
</evidence>
<accession>A0AAU9P107</accession>
<evidence type="ECO:0000256" key="3">
    <source>
        <dbReference type="SAM" id="MobiDB-lite"/>
    </source>
</evidence>
<name>A0AAU9P107_9ASTR</name>
<feature type="region of interest" description="Disordered" evidence="3">
    <location>
        <begin position="776"/>
        <end position="911"/>
    </location>
</feature>
<feature type="region of interest" description="Disordered" evidence="3">
    <location>
        <begin position="338"/>
        <end position="523"/>
    </location>
</feature>
<feature type="compositionally biased region" description="Basic and acidic residues" evidence="3">
    <location>
        <begin position="432"/>
        <end position="452"/>
    </location>
</feature>
<feature type="compositionally biased region" description="Basic and acidic residues" evidence="3">
    <location>
        <begin position="842"/>
        <end position="852"/>
    </location>
</feature>
<reference evidence="5 6" key="1">
    <citation type="submission" date="2022-01" db="EMBL/GenBank/DDBJ databases">
        <authorList>
            <person name="Xiong W."/>
            <person name="Schranz E."/>
        </authorList>
    </citation>
    <scope>NUCLEOTIDE SEQUENCE [LARGE SCALE GENOMIC DNA]</scope>
</reference>
<evidence type="ECO:0000313" key="6">
    <source>
        <dbReference type="Proteomes" id="UP001157418"/>
    </source>
</evidence>
<dbReference type="CDD" id="cd00105">
    <property type="entry name" value="KH-I"/>
    <property type="match status" value="2"/>
</dbReference>
<keyword evidence="1" id="KW-0677">Repeat</keyword>
<feature type="compositionally biased region" description="Basic and acidic residues" evidence="3">
    <location>
        <begin position="808"/>
        <end position="828"/>
    </location>
</feature>
<dbReference type="AlphaFoldDB" id="A0AAU9P107"/>
<evidence type="ECO:0000259" key="4">
    <source>
        <dbReference type="SMART" id="SM00322"/>
    </source>
</evidence>
<protein>
    <recommendedName>
        <fullName evidence="4">K Homology domain-containing protein</fullName>
    </recommendedName>
</protein>
<feature type="domain" description="K Homology" evidence="4">
    <location>
        <begin position="665"/>
        <end position="738"/>
    </location>
</feature>
<dbReference type="EMBL" id="CAKMRJ010005523">
    <property type="protein sequence ID" value="CAH1443628.1"/>
    <property type="molecule type" value="Genomic_DNA"/>
</dbReference>
<gene>
    <name evidence="5" type="ORF">LVIROSA_LOCUS29533</name>
</gene>
<dbReference type="Pfam" id="PF00013">
    <property type="entry name" value="KH_1"/>
    <property type="match status" value="2"/>
</dbReference>
<dbReference type="InterPro" id="IPR036612">
    <property type="entry name" value="KH_dom_type_1_sf"/>
</dbReference>
<evidence type="ECO:0000256" key="1">
    <source>
        <dbReference type="ARBA" id="ARBA00022737"/>
    </source>
</evidence>
<feature type="compositionally biased region" description="Basic and acidic residues" evidence="3">
    <location>
        <begin position="338"/>
        <end position="387"/>
    </location>
</feature>
<dbReference type="GO" id="GO:0003723">
    <property type="term" value="F:RNA binding"/>
    <property type="evidence" value="ECO:0007669"/>
    <property type="project" value="UniProtKB-UniRule"/>
</dbReference>
<sequence length="911" mass="101805">MEPIQPRDKYPKAKIEEPTLRLPKALLKPDGDPNDDLCYMKIFEDDTRRAQHLAESIAAGGKLDRKVYRIRNKELAKFVGKDFEGMSEIHKASKATIGILADAESNLHSHSYLDLVGTVEEVNIAEGLILDNTLKTYSTLAYPVILMPPTIYGDYIIIPVNKVSRVLGTYSINILRMEMECGAWIKIEAGAPPGGSEQEKLINVFGPRENVIKAIKLIRAITYEPTEASAAQEELWREFNEPCWREYFERNELAGEAQPQVEEYSGGPERQADQEGGSGHITERATQGSEYSSDKKEKRQTSTFLRMKPEGSKSKETVEGEFKVPKWSQTFGHIKPVHDESKILGKEEGGSSVIEKKHVDEAESESEKGEAKLKEYSGELEKGKQAEEGGIVEPTIEKNEHDVKEREAESLKKKSKKLIIRLKKSGGGEGSKQTEEGKDKESGEWEKGKQAEEGGPIVIEKEKQPEHVHEKAHDSAKTEDDKEGDYRSKEKRQVEDVEQAKSEKEKGGKLKMEQKAKAAARDKYPKAKIEEPNLRLPKALLKPDSDSTADDLTYMKIFEDDARRAQHLAEAIAGGAKLDRKVYRIRNKELVKFIGKDFEGMSEVHKASKATIGILADSESNLHSHSYIDLVGTVEEVNSAEGLILGSILKTYSTLAYPVILMPPTIYGDHIIIPVNKVIGVLGSFGTNILRMEMESGAWIKIEAGAPPGGSERERLINVFGPRENVIKAIKLIRAVTYEPTEGSAAQEELWWEFNEPCWREFFERNELAEEAMLKEKPKQQVAGEAGSTEKQKQKQPVLSHHIVSKNKSGDDGESEKTKSKKPLSERKKAQHQHQHVLRRKSLSEGSKRTEAAGEEPSLSETFGRLKIGGSNVKEKEHAQGDEPKEKSHKDVSAKNKEESQGDECGQESAE</sequence>
<proteinExistence type="predicted"/>
<dbReference type="PROSITE" id="PS50084">
    <property type="entry name" value="KH_TYPE_1"/>
    <property type="match status" value="2"/>
</dbReference>
<dbReference type="InterPro" id="IPR004087">
    <property type="entry name" value="KH_dom"/>
</dbReference>
<feature type="domain" description="K Homology" evidence="4">
    <location>
        <begin position="62"/>
        <end position="134"/>
    </location>
</feature>
<dbReference type="SMART" id="SM00322">
    <property type="entry name" value="KH"/>
    <property type="match status" value="4"/>
</dbReference>
<feature type="domain" description="K Homology" evidence="4">
    <location>
        <begin position="577"/>
        <end position="649"/>
    </location>
</feature>
<feature type="compositionally biased region" description="Acidic residues" evidence="3">
    <location>
        <begin position="901"/>
        <end position="911"/>
    </location>
</feature>
<feature type="domain" description="K Homology" evidence="4">
    <location>
        <begin position="150"/>
        <end position="223"/>
    </location>
</feature>
<feature type="compositionally biased region" description="Basic residues" evidence="3">
    <location>
        <begin position="413"/>
        <end position="424"/>
    </location>
</feature>
<feature type="compositionally biased region" description="Basic and acidic residues" evidence="3">
    <location>
        <begin position="459"/>
        <end position="523"/>
    </location>
</feature>
<dbReference type="Gene3D" id="3.30.1370.10">
    <property type="entry name" value="K Homology domain, type 1"/>
    <property type="match status" value="2"/>
</dbReference>
<feature type="compositionally biased region" description="Basic and acidic residues" evidence="3">
    <location>
        <begin position="873"/>
        <end position="900"/>
    </location>
</feature>
<dbReference type="SUPFAM" id="SSF54791">
    <property type="entry name" value="Eukaryotic type KH-domain (KH-domain type I)"/>
    <property type="match status" value="2"/>
</dbReference>
<evidence type="ECO:0000256" key="2">
    <source>
        <dbReference type="PROSITE-ProRule" id="PRU00117"/>
    </source>
</evidence>
<feature type="compositionally biased region" description="Basic and acidic residues" evidence="3">
    <location>
        <begin position="307"/>
        <end position="321"/>
    </location>
</feature>
<feature type="region of interest" description="Disordered" evidence="3">
    <location>
        <begin position="255"/>
        <end position="321"/>
    </location>
</feature>
<comment type="caution">
    <text evidence="5">The sequence shown here is derived from an EMBL/GenBank/DDBJ whole genome shotgun (WGS) entry which is preliminary data.</text>
</comment>
<keyword evidence="2" id="KW-0694">RNA-binding</keyword>
<dbReference type="Proteomes" id="UP001157418">
    <property type="component" value="Unassembled WGS sequence"/>
</dbReference>
<feature type="compositionally biased region" description="Basic residues" evidence="3">
    <location>
        <begin position="829"/>
        <end position="841"/>
    </location>
</feature>
<feature type="compositionally biased region" description="Basic and acidic residues" evidence="3">
    <location>
        <begin position="395"/>
        <end position="412"/>
    </location>
</feature>